<comment type="similarity">
    <text evidence="7">Belongs to the CobU/CobP family.</text>
</comment>
<dbReference type="Gene3D" id="3.40.50.300">
    <property type="entry name" value="P-loop containing nucleotide triphosphate hydrolases"/>
    <property type="match status" value="1"/>
</dbReference>
<feature type="binding site" evidence="19">
    <location>
        <position position="62"/>
    </location>
    <ligand>
        <name>GTP</name>
        <dbReference type="ChEBI" id="CHEBI:37565"/>
    </ligand>
</feature>
<evidence type="ECO:0000256" key="3">
    <source>
        <dbReference type="ARBA" id="ARBA00001522"/>
    </source>
</evidence>
<comment type="caution">
    <text evidence="20">The sequence shown here is derived from an EMBL/GenBank/DDBJ whole genome shotgun (WGS) entry which is preliminary data.</text>
</comment>
<comment type="catalytic activity">
    <reaction evidence="1">
        <text>adenosylcob(III)inamide + ATP = adenosylcob(III)inamide phosphate + ADP + H(+)</text>
        <dbReference type="Rhea" id="RHEA:15769"/>
        <dbReference type="ChEBI" id="CHEBI:2480"/>
        <dbReference type="ChEBI" id="CHEBI:15378"/>
        <dbReference type="ChEBI" id="CHEBI:30616"/>
        <dbReference type="ChEBI" id="CHEBI:58502"/>
        <dbReference type="ChEBI" id="CHEBI:456216"/>
        <dbReference type="EC" id="2.7.1.156"/>
    </reaction>
</comment>
<keyword evidence="15 19" id="KW-0342">GTP-binding</keyword>
<feature type="binding site" evidence="19">
    <location>
        <position position="83"/>
    </location>
    <ligand>
        <name>GTP</name>
        <dbReference type="ChEBI" id="CHEBI:37565"/>
    </ligand>
</feature>
<evidence type="ECO:0000256" key="18">
    <source>
        <dbReference type="PIRSR" id="PIRSR006135-1"/>
    </source>
</evidence>
<evidence type="ECO:0000256" key="2">
    <source>
        <dbReference type="ARBA" id="ARBA00000711"/>
    </source>
</evidence>
<gene>
    <name evidence="20" type="primary">cobU</name>
    <name evidence="20" type="ORF">CLPUN_37750</name>
</gene>
<evidence type="ECO:0000256" key="1">
    <source>
        <dbReference type="ARBA" id="ARBA00000312"/>
    </source>
</evidence>
<reference evidence="20 21" key="1">
    <citation type="submission" date="2016-05" db="EMBL/GenBank/DDBJ databases">
        <title>Microbial solvent formation.</title>
        <authorList>
            <person name="Poehlein A."/>
            <person name="Montoya Solano J.D."/>
            <person name="Flitsch S."/>
            <person name="Krabben P."/>
            <person name="Duerre P."/>
            <person name="Daniel R."/>
        </authorList>
    </citation>
    <scope>NUCLEOTIDE SEQUENCE [LARGE SCALE GENOMIC DNA]</scope>
    <source>
        <strain evidence="20 21">DSM 2619</strain>
    </source>
</reference>
<evidence type="ECO:0000256" key="8">
    <source>
        <dbReference type="ARBA" id="ARBA00012016"/>
    </source>
</evidence>
<proteinExistence type="inferred from homology"/>
<comment type="catalytic activity">
    <reaction evidence="3">
        <text>adenosylcob(III)inamide + GTP = adenosylcob(III)inamide phosphate + GDP + H(+)</text>
        <dbReference type="Rhea" id="RHEA:15765"/>
        <dbReference type="ChEBI" id="CHEBI:2480"/>
        <dbReference type="ChEBI" id="CHEBI:15378"/>
        <dbReference type="ChEBI" id="CHEBI:37565"/>
        <dbReference type="ChEBI" id="CHEBI:58189"/>
        <dbReference type="ChEBI" id="CHEBI:58502"/>
        <dbReference type="EC" id="2.7.1.156"/>
    </reaction>
</comment>
<comment type="pathway">
    <text evidence="6">Cofactor biosynthesis; adenosylcobalamin biosynthesis; adenosylcobalamin from cob(II)yrinate a,c-diamide: step 5/7.</text>
</comment>
<evidence type="ECO:0000256" key="15">
    <source>
        <dbReference type="ARBA" id="ARBA00023134"/>
    </source>
</evidence>
<evidence type="ECO:0000256" key="9">
    <source>
        <dbReference type="ARBA" id="ARBA00012523"/>
    </source>
</evidence>
<evidence type="ECO:0000256" key="19">
    <source>
        <dbReference type="PIRSR" id="PIRSR006135-2"/>
    </source>
</evidence>
<dbReference type="GO" id="GO:0008820">
    <property type="term" value="F:cobinamide phosphate guanylyltransferase activity"/>
    <property type="evidence" value="ECO:0007669"/>
    <property type="project" value="UniProtKB-EC"/>
</dbReference>
<keyword evidence="20" id="KW-0548">Nucleotidyltransferase</keyword>
<dbReference type="EC" id="2.7.7.62" evidence="9"/>
<protein>
    <recommendedName>
        <fullName evidence="16">Adenosylcobinamide kinase</fullName>
        <ecNumber evidence="8">2.7.1.156</ecNumber>
        <ecNumber evidence="9">2.7.7.62</ecNumber>
    </recommendedName>
    <alternativeName>
        <fullName evidence="17">Adenosylcobinamide-phosphate guanylyltransferase</fullName>
    </alternativeName>
</protein>
<feature type="binding site" evidence="19">
    <location>
        <begin position="7"/>
        <end position="14"/>
    </location>
    <ligand>
        <name>GTP</name>
        <dbReference type="ChEBI" id="CHEBI:37565"/>
    </ligand>
</feature>
<evidence type="ECO:0000256" key="11">
    <source>
        <dbReference type="ARBA" id="ARBA00022679"/>
    </source>
</evidence>
<organism evidence="20 21">
    <name type="scientific">Clostridium puniceum</name>
    <dbReference type="NCBI Taxonomy" id="29367"/>
    <lineage>
        <taxon>Bacteria</taxon>
        <taxon>Bacillati</taxon>
        <taxon>Bacillota</taxon>
        <taxon>Clostridia</taxon>
        <taxon>Eubacteriales</taxon>
        <taxon>Clostridiaceae</taxon>
        <taxon>Clostridium</taxon>
    </lineage>
</organism>
<evidence type="ECO:0000256" key="4">
    <source>
        <dbReference type="ARBA" id="ARBA00003889"/>
    </source>
</evidence>
<keyword evidence="13" id="KW-0418">Kinase</keyword>
<evidence type="ECO:0000256" key="7">
    <source>
        <dbReference type="ARBA" id="ARBA00007490"/>
    </source>
</evidence>
<keyword evidence="12 19" id="KW-0547">Nucleotide-binding</keyword>
<dbReference type="EMBL" id="LZZM01000196">
    <property type="protein sequence ID" value="OOM74650.1"/>
    <property type="molecule type" value="Genomic_DNA"/>
</dbReference>
<dbReference type="GO" id="GO:0005525">
    <property type="term" value="F:GTP binding"/>
    <property type="evidence" value="ECO:0007669"/>
    <property type="project" value="UniProtKB-KW"/>
</dbReference>
<keyword evidence="14" id="KW-0067">ATP-binding</keyword>
<dbReference type="InterPro" id="IPR027417">
    <property type="entry name" value="P-loop_NTPase"/>
</dbReference>
<evidence type="ECO:0000256" key="5">
    <source>
        <dbReference type="ARBA" id="ARBA00004692"/>
    </source>
</evidence>
<keyword evidence="11 20" id="KW-0808">Transferase</keyword>
<dbReference type="Pfam" id="PF02283">
    <property type="entry name" value="CobU"/>
    <property type="match status" value="1"/>
</dbReference>
<dbReference type="EC" id="2.7.1.156" evidence="8"/>
<dbReference type="GO" id="GO:0005524">
    <property type="term" value="F:ATP binding"/>
    <property type="evidence" value="ECO:0007669"/>
    <property type="project" value="UniProtKB-KW"/>
</dbReference>
<evidence type="ECO:0000256" key="12">
    <source>
        <dbReference type="ARBA" id="ARBA00022741"/>
    </source>
</evidence>
<sequence length="179" mass="20639">MNYLIIGGSKSGKSEVGEKIALTLNKNKVIYIATMKPFDTEDKERIKKHIENRKRFNFVTLEVERNLHEIIRSISGNDTILIDSITSLLTNEMFISNEIIKNPSVNILNGLKQIMLKAKNILIVSDYIFNDAIYYDGITKNFQKQLAIINRELAEICDNVIECSFGNMKYHKCREETFI</sequence>
<dbReference type="GO" id="GO:0043752">
    <property type="term" value="F:adenosylcobinamide kinase activity"/>
    <property type="evidence" value="ECO:0007669"/>
    <property type="project" value="UniProtKB-EC"/>
</dbReference>
<evidence type="ECO:0000256" key="10">
    <source>
        <dbReference type="ARBA" id="ARBA00022573"/>
    </source>
</evidence>
<dbReference type="PIRSF" id="PIRSF006135">
    <property type="entry name" value="CobU"/>
    <property type="match status" value="1"/>
</dbReference>
<evidence type="ECO:0000256" key="13">
    <source>
        <dbReference type="ARBA" id="ARBA00022777"/>
    </source>
</evidence>
<accession>A0A1S8TA37</accession>
<dbReference type="SUPFAM" id="SSF52540">
    <property type="entry name" value="P-loop containing nucleoside triphosphate hydrolases"/>
    <property type="match status" value="1"/>
</dbReference>
<dbReference type="STRING" id="29367.CLPUN_37750"/>
<evidence type="ECO:0000256" key="17">
    <source>
        <dbReference type="ARBA" id="ARBA00030571"/>
    </source>
</evidence>
<dbReference type="AlphaFoldDB" id="A0A1S8TA37"/>
<dbReference type="PANTHER" id="PTHR34848:SF1">
    <property type="entry name" value="BIFUNCTIONAL ADENOSYLCOBALAMIN BIOSYNTHESIS PROTEIN COBU"/>
    <property type="match status" value="1"/>
</dbReference>
<name>A0A1S8TA37_9CLOT</name>
<evidence type="ECO:0000256" key="14">
    <source>
        <dbReference type="ARBA" id="ARBA00022840"/>
    </source>
</evidence>
<dbReference type="PANTHER" id="PTHR34848">
    <property type="match status" value="1"/>
</dbReference>
<evidence type="ECO:0000313" key="20">
    <source>
        <dbReference type="EMBL" id="OOM74650.1"/>
    </source>
</evidence>
<keyword evidence="10" id="KW-0169">Cobalamin biosynthesis</keyword>
<feature type="active site" description="GMP-histidine intermediate" evidence="18">
    <location>
        <position position="49"/>
    </location>
</feature>
<dbReference type="GO" id="GO:0009236">
    <property type="term" value="P:cobalamin biosynthetic process"/>
    <property type="evidence" value="ECO:0007669"/>
    <property type="project" value="UniProtKB-UniPathway"/>
</dbReference>
<comment type="function">
    <text evidence="4">Catalyzes ATP-dependent phosphorylation of adenosylcobinamide and addition of GMP to adenosylcobinamide phosphate.</text>
</comment>
<comment type="catalytic activity">
    <reaction evidence="2">
        <text>adenosylcob(III)inamide phosphate + GTP + H(+) = adenosylcob(III)inamide-GDP + diphosphate</text>
        <dbReference type="Rhea" id="RHEA:22712"/>
        <dbReference type="ChEBI" id="CHEBI:15378"/>
        <dbReference type="ChEBI" id="CHEBI:33019"/>
        <dbReference type="ChEBI" id="CHEBI:37565"/>
        <dbReference type="ChEBI" id="CHEBI:58502"/>
        <dbReference type="ChEBI" id="CHEBI:60487"/>
        <dbReference type="EC" id="2.7.7.62"/>
    </reaction>
</comment>
<evidence type="ECO:0000256" key="16">
    <source>
        <dbReference type="ARBA" id="ARBA00029570"/>
    </source>
</evidence>
<evidence type="ECO:0000256" key="6">
    <source>
        <dbReference type="ARBA" id="ARBA00005159"/>
    </source>
</evidence>
<dbReference type="Proteomes" id="UP000190890">
    <property type="component" value="Unassembled WGS sequence"/>
</dbReference>
<keyword evidence="21" id="KW-1185">Reference proteome</keyword>
<comment type="pathway">
    <text evidence="5">Cofactor biosynthesis; adenosylcobalamin biosynthesis; adenosylcobalamin from cob(II)yrinate a,c-diamide: step 6/7.</text>
</comment>
<dbReference type="InterPro" id="IPR003203">
    <property type="entry name" value="CobU/CobP"/>
</dbReference>
<dbReference type="RefSeq" id="WP_077848778.1">
    <property type="nucleotide sequence ID" value="NZ_LZZM01000196.1"/>
</dbReference>
<dbReference type="UniPathway" id="UPA00148">
    <property type="reaction ID" value="UER00236"/>
</dbReference>
<evidence type="ECO:0000313" key="21">
    <source>
        <dbReference type="Proteomes" id="UP000190890"/>
    </source>
</evidence>
<dbReference type="OrthoDB" id="9799422at2"/>